<keyword evidence="8" id="KW-0285">Flavoprotein</keyword>
<dbReference type="Proteomes" id="UP001497744">
    <property type="component" value="Unassembled WGS sequence"/>
</dbReference>
<dbReference type="EC" id="1.3.5.2" evidence="6"/>
<dbReference type="InterPro" id="IPR001295">
    <property type="entry name" value="Dihydroorotate_DH_CS"/>
</dbReference>
<name>A0AAV4LUN4_BABCB</name>
<protein>
    <recommendedName>
        <fullName evidence="7">Dihydroorotate dehydrogenase (quinone), mitochondrial</fullName>
        <ecNumber evidence="6">1.3.5.2</ecNumber>
    </recommendedName>
    <alternativeName>
        <fullName evidence="13">Dihydroorotate oxidase</fullName>
    </alternativeName>
</protein>
<feature type="domain" description="Dihydroorotate dehydrogenase catalytic" evidence="16">
    <location>
        <begin position="1"/>
        <end position="272"/>
    </location>
</feature>
<comment type="catalytic activity">
    <reaction evidence="14">
        <text>(S)-dihydroorotate + a quinone = orotate + a quinol</text>
        <dbReference type="Rhea" id="RHEA:30187"/>
        <dbReference type="ChEBI" id="CHEBI:24646"/>
        <dbReference type="ChEBI" id="CHEBI:30839"/>
        <dbReference type="ChEBI" id="CHEBI:30864"/>
        <dbReference type="ChEBI" id="CHEBI:132124"/>
        <dbReference type="EC" id="1.3.5.2"/>
    </reaction>
</comment>
<accession>A0AAV4LUN4</accession>
<evidence type="ECO:0000256" key="13">
    <source>
        <dbReference type="ARBA" id="ARBA00031623"/>
    </source>
</evidence>
<reference evidence="17 18" key="1">
    <citation type="submission" date="2021-06" db="EMBL/GenBank/DDBJ databases">
        <title>Genome sequence of Babesia caballi.</title>
        <authorList>
            <person name="Yamagishi J."/>
            <person name="Kidaka T."/>
            <person name="Ochi A."/>
        </authorList>
    </citation>
    <scope>NUCLEOTIDE SEQUENCE [LARGE SCALE GENOMIC DNA]</scope>
    <source>
        <strain evidence="17">USDA-D6B2</strain>
    </source>
</reference>
<dbReference type="AlphaFoldDB" id="A0AAV4LUN4"/>
<dbReference type="PANTHER" id="PTHR48109">
    <property type="entry name" value="DIHYDROOROTATE DEHYDROGENASE (QUINONE), MITOCHONDRIAL-RELATED"/>
    <property type="match status" value="1"/>
</dbReference>
<dbReference type="GeneID" id="94195225"/>
<evidence type="ECO:0000256" key="12">
    <source>
        <dbReference type="ARBA" id="ARBA00023136"/>
    </source>
</evidence>
<comment type="pathway">
    <text evidence="4">Pyrimidine metabolism; UMP biosynthesis via de novo pathway; orotate from (S)-dihydroorotate (quinone route): step 1/1.</text>
</comment>
<dbReference type="GO" id="GO:0016020">
    <property type="term" value="C:membrane"/>
    <property type="evidence" value="ECO:0007669"/>
    <property type="project" value="UniProtKB-SubCell"/>
</dbReference>
<evidence type="ECO:0000256" key="6">
    <source>
        <dbReference type="ARBA" id="ARBA00012791"/>
    </source>
</evidence>
<organism evidence="17 18">
    <name type="scientific">Babesia caballi</name>
    <dbReference type="NCBI Taxonomy" id="5871"/>
    <lineage>
        <taxon>Eukaryota</taxon>
        <taxon>Sar</taxon>
        <taxon>Alveolata</taxon>
        <taxon>Apicomplexa</taxon>
        <taxon>Aconoidasida</taxon>
        <taxon>Piroplasmida</taxon>
        <taxon>Babesiidae</taxon>
        <taxon>Babesia</taxon>
    </lineage>
</organism>
<feature type="compositionally biased region" description="Low complexity" evidence="15">
    <location>
        <begin position="292"/>
        <end position="311"/>
    </location>
</feature>
<comment type="similarity">
    <text evidence="5">Belongs to the dihydroorotate dehydrogenase family. Type 2 subfamily.</text>
</comment>
<dbReference type="InterPro" id="IPR013785">
    <property type="entry name" value="Aldolase_TIM"/>
</dbReference>
<evidence type="ECO:0000256" key="15">
    <source>
        <dbReference type="SAM" id="MobiDB-lite"/>
    </source>
</evidence>
<evidence type="ECO:0000256" key="3">
    <source>
        <dbReference type="ARBA" id="ARBA00004370"/>
    </source>
</evidence>
<dbReference type="EMBL" id="BPLF01000002">
    <property type="protein sequence ID" value="GIX63744.1"/>
    <property type="molecule type" value="Genomic_DNA"/>
</dbReference>
<dbReference type="InterPro" id="IPR005719">
    <property type="entry name" value="Dihydroorotate_DH_2"/>
</dbReference>
<evidence type="ECO:0000256" key="10">
    <source>
        <dbReference type="ARBA" id="ARBA00022975"/>
    </source>
</evidence>
<evidence type="ECO:0000256" key="5">
    <source>
        <dbReference type="ARBA" id="ARBA00005359"/>
    </source>
</evidence>
<dbReference type="GO" id="GO:0006207">
    <property type="term" value="P:'de novo' pyrimidine nucleobase biosynthetic process"/>
    <property type="evidence" value="ECO:0007669"/>
    <property type="project" value="InterPro"/>
</dbReference>
<dbReference type="Pfam" id="PF01180">
    <property type="entry name" value="DHO_dh"/>
    <property type="match status" value="1"/>
</dbReference>
<proteinExistence type="inferred from homology"/>
<dbReference type="GO" id="GO:0006222">
    <property type="term" value="P:UMP biosynthetic process"/>
    <property type="evidence" value="ECO:0007669"/>
    <property type="project" value="InterPro"/>
</dbReference>
<evidence type="ECO:0000256" key="14">
    <source>
        <dbReference type="ARBA" id="ARBA00048639"/>
    </source>
</evidence>
<dbReference type="InterPro" id="IPR005720">
    <property type="entry name" value="Dihydroorotate_DH_cat"/>
</dbReference>
<dbReference type="PANTHER" id="PTHR48109:SF4">
    <property type="entry name" value="DIHYDROOROTATE DEHYDROGENASE (QUINONE), MITOCHONDRIAL"/>
    <property type="match status" value="1"/>
</dbReference>
<dbReference type="PIRSF" id="PIRSF000164">
    <property type="entry name" value="DHO_oxidase"/>
    <property type="match status" value="1"/>
</dbReference>
<keyword evidence="10" id="KW-0665">Pyrimidine biosynthesis</keyword>
<evidence type="ECO:0000256" key="9">
    <source>
        <dbReference type="ARBA" id="ARBA00022643"/>
    </source>
</evidence>
<keyword evidence="12" id="KW-0472">Membrane</keyword>
<dbReference type="GO" id="GO:0005737">
    <property type="term" value="C:cytoplasm"/>
    <property type="evidence" value="ECO:0007669"/>
    <property type="project" value="InterPro"/>
</dbReference>
<evidence type="ECO:0000313" key="17">
    <source>
        <dbReference type="EMBL" id="GIX63744.1"/>
    </source>
</evidence>
<evidence type="ECO:0000256" key="4">
    <source>
        <dbReference type="ARBA" id="ARBA00005161"/>
    </source>
</evidence>
<dbReference type="InterPro" id="IPR050074">
    <property type="entry name" value="DHO_dehydrogenase"/>
</dbReference>
<dbReference type="RefSeq" id="XP_067715813.1">
    <property type="nucleotide sequence ID" value="XM_067859712.1"/>
</dbReference>
<sequence length="311" mass="32882">MAAGYDKQVEVPLEVLRLGFGFIEVGTVLPKPQEGNPKPVMFRLHGSKALVNRCGFNSVGLDVALERLKRVRQKQADDPLTKDFMIGVSVGKNRTGEILADTVRVVEAVAPYADYVALNVSSPNTPNLRDNQRRDPLVALVHAASATIAAVGARIQAQGGSFNNTTKKPPLIFIKISVTRPDAAAGDVEKAGNPEGGLSGRPLKPLSKRIVYELYELTGGHVPIVACGGISSAQDALEMIEAGASLCQLFTAMVYEGPGLPSRVKNGLAELLMRKGYMSLSEAVGAAHRQKAAAPAATRAQAQAASTPPRP</sequence>
<dbReference type="GO" id="GO:0106430">
    <property type="term" value="F:dihydroorotate dehydrogenase (quinone) activity"/>
    <property type="evidence" value="ECO:0007669"/>
    <property type="project" value="UniProtKB-EC"/>
</dbReference>
<evidence type="ECO:0000256" key="1">
    <source>
        <dbReference type="ARBA" id="ARBA00001917"/>
    </source>
</evidence>
<comment type="cofactor">
    <cofactor evidence="1">
        <name>FMN</name>
        <dbReference type="ChEBI" id="CHEBI:58210"/>
    </cofactor>
</comment>
<comment type="subcellular location">
    <subcellularLocation>
        <location evidence="3">Membrane</location>
    </subcellularLocation>
</comment>
<keyword evidence="11" id="KW-0560">Oxidoreductase</keyword>
<evidence type="ECO:0000259" key="16">
    <source>
        <dbReference type="Pfam" id="PF01180"/>
    </source>
</evidence>
<evidence type="ECO:0000256" key="2">
    <source>
        <dbReference type="ARBA" id="ARBA00003125"/>
    </source>
</evidence>
<comment type="function">
    <text evidence="2">Catalyzes the conversion of dihydroorotate to orotate with quinone as electron acceptor.</text>
</comment>
<gene>
    <name evidence="17" type="ORF">BcabD6B2_31790</name>
</gene>
<dbReference type="InterPro" id="IPR012135">
    <property type="entry name" value="Dihydroorotate_DH_1_2"/>
</dbReference>
<keyword evidence="9" id="KW-0288">FMN</keyword>
<evidence type="ECO:0000313" key="18">
    <source>
        <dbReference type="Proteomes" id="UP001497744"/>
    </source>
</evidence>
<feature type="region of interest" description="Disordered" evidence="15">
    <location>
        <begin position="291"/>
        <end position="311"/>
    </location>
</feature>
<dbReference type="SUPFAM" id="SSF51395">
    <property type="entry name" value="FMN-linked oxidoreductases"/>
    <property type="match status" value="1"/>
</dbReference>
<dbReference type="PROSITE" id="PS00912">
    <property type="entry name" value="DHODEHASE_2"/>
    <property type="match status" value="1"/>
</dbReference>
<comment type="caution">
    <text evidence="17">The sequence shown here is derived from an EMBL/GenBank/DDBJ whole genome shotgun (WGS) entry which is preliminary data.</text>
</comment>
<evidence type="ECO:0000256" key="8">
    <source>
        <dbReference type="ARBA" id="ARBA00022630"/>
    </source>
</evidence>
<dbReference type="Gene3D" id="3.20.20.70">
    <property type="entry name" value="Aldolase class I"/>
    <property type="match status" value="1"/>
</dbReference>
<keyword evidence="18" id="KW-1185">Reference proteome</keyword>
<dbReference type="CDD" id="cd04738">
    <property type="entry name" value="DHOD_2_like"/>
    <property type="match status" value="1"/>
</dbReference>
<evidence type="ECO:0000256" key="7">
    <source>
        <dbReference type="ARBA" id="ARBA00017599"/>
    </source>
</evidence>
<evidence type="ECO:0000256" key="11">
    <source>
        <dbReference type="ARBA" id="ARBA00023002"/>
    </source>
</evidence>